<feature type="chain" id="PRO_5009444431" description="TonB C-terminal domain-containing protein" evidence="1">
    <location>
        <begin position="19"/>
        <end position="259"/>
    </location>
</feature>
<evidence type="ECO:0000259" key="2">
    <source>
        <dbReference type="Pfam" id="PF03544"/>
    </source>
</evidence>
<name>A0A1D9PCT8_9FLAO</name>
<feature type="signal peptide" evidence="1">
    <location>
        <begin position="1"/>
        <end position="18"/>
    </location>
</feature>
<keyword evidence="1" id="KW-0732">Signal</keyword>
<dbReference type="Gene3D" id="3.30.1150.10">
    <property type="match status" value="2"/>
</dbReference>
<dbReference type="SUPFAM" id="SSF74653">
    <property type="entry name" value="TolA/TonB C-terminal domain"/>
    <property type="match status" value="2"/>
</dbReference>
<sequence length="259" mass="29116">MKKIALLILLVSSQIMLAQTKIYSEKEVDNQPYFPGGWNEWIGFVEKNMKWIPEKKGAQNIQIEFTVQANGAITDIKVINPKPNINEKEALRVMALSPKWIPATLAGKKVPCRLKYGMFNPWADTEPALTVAPFSNSNRITPVINDDDNLIYSAAGIEVKPKFPEGFEKFYQFFNNNFQAPDEEGLKGKVYATFIVEKDGSLSDIKILRDIGYGTGKETIRVLNLSPKWNPGIQNGKPVRVMYSMPFTIGGIKTLPETK</sequence>
<dbReference type="InterPro" id="IPR037682">
    <property type="entry name" value="TonB_C"/>
</dbReference>
<dbReference type="GO" id="GO:0055085">
    <property type="term" value="P:transmembrane transport"/>
    <property type="evidence" value="ECO:0007669"/>
    <property type="project" value="InterPro"/>
</dbReference>
<dbReference type="KEGG" id="fcm:BIW12_11090"/>
<dbReference type="STRING" id="1306519.BIW12_11090"/>
<dbReference type="Pfam" id="PF03544">
    <property type="entry name" value="TonB_C"/>
    <property type="match status" value="1"/>
</dbReference>
<evidence type="ECO:0000256" key="1">
    <source>
        <dbReference type="SAM" id="SignalP"/>
    </source>
</evidence>
<dbReference type="RefSeq" id="WP_071185166.1">
    <property type="nucleotide sequence ID" value="NZ_CP017774.1"/>
</dbReference>
<keyword evidence="4" id="KW-1185">Reference proteome</keyword>
<dbReference type="PANTHER" id="PTHR33446:SF2">
    <property type="entry name" value="PROTEIN TONB"/>
    <property type="match status" value="1"/>
</dbReference>
<dbReference type="PANTHER" id="PTHR33446">
    <property type="entry name" value="PROTEIN TONB-RELATED"/>
    <property type="match status" value="1"/>
</dbReference>
<evidence type="ECO:0000313" key="3">
    <source>
        <dbReference type="EMBL" id="AOZ99925.1"/>
    </source>
</evidence>
<organism evidence="3 4">
    <name type="scientific">Flavobacterium commune</name>
    <dbReference type="NCBI Taxonomy" id="1306519"/>
    <lineage>
        <taxon>Bacteria</taxon>
        <taxon>Pseudomonadati</taxon>
        <taxon>Bacteroidota</taxon>
        <taxon>Flavobacteriia</taxon>
        <taxon>Flavobacteriales</taxon>
        <taxon>Flavobacteriaceae</taxon>
        <taxon>Flavobacterium</taxon>
    </lineage>
</organism>
<gene>
    <name evidence="3" type="ORF">BIW12_11090</name>
</gene>
<evidence type="ECO:0000313" key="4">
    <source>
        <dbReference type="Proteomes" id="UP000178198"/>
    </source>
</evidence>
<dbReference type="GO" id="GO:0098797">
    <property type="term" value="C:plasma membrane protein complex"/>
    <property type="evidence" value="ECO:0007669"/>
    <property type="project" value="TreeGrafter"/>
</dbReference>
<dbReference type="InterPro" id="IPR051045">
    <property type="entry name" value="TonB-dependent_transducer"/>
</dbReference>
<protein>
    <recommendedName>
        <fullName evidence="2">TonB C-terminal domain-containing protein</fullName>
    </recommendedName>
</protein>
<dbReference type="EMBL" id="CP017774">
    <property type="protein sequence ID" value="AOZ99925.1"/>
    <property type="molecule type" value="Genomic_DNA"/>
</dbReference>
<reference evidence="3 4" key="1">
    <citation type="submission" date="2016-10" db="EMBL/GenBank/DDBJ databases">
        <title>Complete Genome Sequence of Flavobacterium sp. PK15.</title>
        <authorList>
            <person name="Ekwe A."/>
            <person name="Kim S.B."/>
        </authorList>
    </citation>
    <scope>NUCLEOTIDE SEQUENCE [LARGE SCALE GENOMIC DNA]</scope>
    <source>
        <strain evidence="3 4">PK15</strain>
    </source>
</reference>
<dbReference type="AlphaFoldDB" id="A0A1D9PCT8"/>
<accession>A0A1D9PCT8</accession>
<feature type="domain" description="TonB C-terminal" evidence="2">
    <location>
        <begin position="183"/>
        <end position="247"/>
    </location>
</feature>
<proteinExistence type="predicted"/>
<dbReference type="Proteomes" id="UP000178198">
    <property type="component" value="Chromosome"/>
</dbReference>
<dbReference type="GO" id="GO:0031992">
    <property type="term" value="F:energy transducer activity"/>
    <property type="evidence" value="ECO:0007669"/>
    <property type="project" value="TreeGrafter"/>
</dbReference>